<feature type="transmembrane region" description="Helical" evidence="3">
    <location>
        <begin position="68"/>
        <end position="89"/>
    </location>
</feature>
<evidence type="ECO:0000256" key="1">
    <source>
        <dbReference type="ARBA" id="ARBA00004429"/>
    </source>
</evidence>
<dbReference type="EMBL" id="CAOQHR010000007">
    <property type="protein sequence ID" value="CAI6337610.1"/>
    <property type="molecule type" value="Genomic_DNA"/>
</dbReference>
<feature type="transmembrane region" description="Helical" evidence="3">
    <location>
        <begin position="120"/>
        <end position="138"/>
    </location>
</feature>
<keyword evidence="3" id="KW-0812">Transmembrane</keyword>
<evidence type="ECO:0000256" key="3">
    <source>
        <dbReference type="SAM" id="Phobius"/>
    </source>
</evidence>
<dbReference type="GO" id="GO:0005886">
    <property type="term" value="C:plasma membrane"/>
    <property type="evidence" value="ECO:0007669"/>
    <property type="project" value="UniProtKB-SubCell"/>
</dbReference>
<feature type="transmembrane region" description="Helical" evidence="3">
    <location>
        <begin position="197"/>
        <end position="216"/>
    </location>
</feature>
<keyword evidence="3" id="KW-1133">Transmembrane helix</keyword>
<dbReference type="SUPFAM" id="SSF103473">
    <property type="entry name" value="MFS general substrate transporter"/>
    <property type="match status" value="1"/>
</dbReference>
<feature type="transmembrane region" description="Helical" evidence="3">
    <location>
        <begin position="28"/>
        <end position="48"/>
    </location>
</feature>
<dbReference type="Proteomes" id="UP001152607">
    <property type="component" value="Unassembled WGS sequence"/>
</dbReference>
<dbReference type="Pfam" id="PF07690">
    <property type="entry name" value="MFS_1"/>
    <property type="match status" value="1"/>
</dbReference>
<proteinExistence type="predicted"/>
<keyword evidence="5" id="KW-1185">Reference proteome</keyword>
<keyword evidence="2" id="KW-1003">Cell membrane</keyword>
<evidence type="ECO:0008006" key="6">
    <source>
        <dbReference type="Google" id="ProtNLM"/>
    </source>
</evidence>
<name>A0A9W4XR47_9PLEO</name>
<accession>A0A9W4XR47</accession>
<organism evidence="4 5">
    <name type="scientific">Periconia digitata</name>
    <dbReference type="NCBI Taxonomy" id="1303443"/>
    <lineage>
        <taxon>Eukaryota</taxon>
        <taxon>Fungi</taxon>
        <taxon>Dikarya</taxon>
        <taxon>Ascomycota</taxon>
        <taxon>Pezizomycotina</taxon>
        <taxon>Dothideomycetes</taxon>
        <taxon>Pleosporomycetidae</taxon>
        <taxon>Pleosporales</taxon>
        <taxon>Massarineae</taxon>
        <taxon>Periconiaceae</taxon>
        <taxon>Periconia</taxon>
    </lineage>
</organism>
<feature type="transmembrane region" description="Helical" evidence="3">
    <location>
        <begin position="284"/>
        <end position="302"/>
    </location>
</feature>
<keyword evidence="3" id="KW-0472">Membrane</keyword>
<feature type="transmembrane region" description="Helical" evidence="3">
    <location>
        <begin position="373"/>
        <end position="393"/>
    </location>
</feature>
<feature type="transmembrane region" description="Helical" evidence="3">
    <location>
        <begin position="159"/>
        <end position="182"/>
    </location>
</feature>
<evidence type="ECO:0000313" key="5">
    <source>
        <dbReference type="Proteomes" id="UP001152607"/>
    </source>
</evidence>
<feature type="transmembrane region" description="Helical" evidence="3">
    <location>
        <begin position="314"/>
        <end position="331"/>
    </location>
</feature>
<dbReference type="PANTHER" id="PTHR43702:SF3">
    <property type="entry name" value="PROTEIN TSGA"/>
    <property type="match status" value="1"/>
</dbReference>
<feature type="transmembrane region" description="Helical" evidence="3">
    <location>
        <begin position="96"/>
        <end position="114"/>
    </location>
</feature>
<comment type="caution">
    <text evidence="4">The sequence shown here is derived from an EMBL/GenBank/DDBJ whole genome shotgun (WGS) entry which is preliminary data.</text>
</comment>
<dbReference type="InterPro" id="IPR036259">
    <property type="entry name" value="MFS_trans_sf"/>
</dbReference>
<feature type="transmembrane region" description="Helical" evidence="3">
    <location>
        <begin position="337"/>
        <end position="361"/>
    </location>
</feature>
<feature type="transmembrane region" description="Helical" evidence="3">
    <location>
        <begin position="413"/>
        <end position="432"/>
    </location>
</feature>
<gene>
    <name evidence="4" type="ORF">PDIGIT_LOCUS10723</name>
</gene>
<evidence type="ECO:0000313" key="4">
    <source>
        <dbReference type="EMBL" id="CAI6337610.1"/>
    </source>
</evidence>
<dbReference type="OrthoDB" id="546893at2759"/>
<evidence type="ECO:0000256" key="2">
    <source>
        <dbReference type="ARBA" id="ARBA00022475"/>
    </source>
</evidence>
<reference evidence="4" key="1">
    <citation type="submission" date="2023-01" db="EMBL/GenBank/DDBJ databases">
        <authorList>
            <person name="Van Ghelder C."/>
            <person name="Rancurel C."/>
        </authorList>
    </citation>
    <scope>NUCLEOTIDE SEQUENCE</scope>
    <source>
        <strain evidence="4">CNCM I-4278</strain>
    </source>
</reference>
<dbReference type="AlphaFoldDB" id="A0A9W4XR47"/>
<feature type="transmembrane region" description="Helical" evidence="3">
    <location>
        <begin position="248"/>
        <end position="272"/>
    </location>
</feature>
<dbReference type="PANTHER" id="PTHR43702">
    <property type="entry name" value="L-FUCOSE-PROTON SYMPORTER"/>
    <property type="match status" value="1"/>
</dbReference>
<sequence length="482" mass="52461">MGIFKKNRLRHRDDQRTNAAELTLRQSIYPLALVTILFFLWGFSYGLIDTLNKHFQLSLGITRARSSGLQAAYFGAYPLASLGHANWILRHYGYKAVFIWGLFLYGVGSLIAWPCLLNRSFGGFCAAIFVIGNGLGSLETAANPYLTVCGPPRYAEIRINVAQAFNGIGTVVAPVLASYVFFKNTEDNVDSMKNVQWTYLATAIFVFILAVVFYLSPIPEITDADMAFQAEETHAGTDQKPFFKQYRLFHATFAQFCYTGSQVAIAGAFINYVTETRLNTDAPAASRFLAGAQGAFAFGRFVGVGLMKYIRPRWVYLAFMTMCIVFLAPSITQRGDIGMSMLYITLFFESIIFPTTVALGMRGLGKYSKRGSGFIVGGVCGGAVVPPLLFVAADAQGTVDVAGGKAPTAFAMVVPLVFFIAAWTYSLCVNFAPKYKTVVDRLGNAEIGVVDKGRTDVEAGAGSGKEGVLGEKTEVVPDNGRI</sequence>
<dbReference type="GO" id="GO:0022857">
    <property type="term" value="F:transmembrane transporter activity"/>
    <property type="evidence" value="ECO:0007669"/>
    <property type="project" value="InterPro"/>
</dbReference>
<comment type="subcellular location">
    <subcellularLocation>
        <location evidence="1">Cell inner membrane</location>
        <topology evidence="1">Multi-pass membrane protein</topology>
    </subcellularLocation>
</comment>
<dbReference type="InterPro" id="IPR011701">
    <property type="entry name" value="MFS"/>
</dbReference>
<protein>
    <recommendedName>
        <fullName evidence="6">Glucose/galactose transporter</fullName>
    </recommendedName>
</protein>
<dbReference type="Gene3D" id="1.20.1250.20">
    <property type="entry name" value="MFS general substrate transporter like domains"/>
    <property type="match status" value="2"/>
</dbReference>
<dbReference type="InterPro" id="IPR050375">
    <property type="entry name" value="MFS_TsgA-like"/>
</dbReference>